<accession>A0ABX1N4W1</accession>
<dbReference type="Proteomes" id="UP000601990">
    <property type="component" value="Unassembled WGS sequence"/>
</dbReference>
<evidence type="ECO:0000313" key="3">
    <source>
        <dbReference type="Proteomes" id="UP000601990"/>
    </source>
</evidence>
<keyword evidence="3" id="KW-1185">Reference proteome</keyword>
<protein>
    <submittedName>
        <fullName evidence="2">Uncharacterized protein</fullName>
    </submittedName>
</protein>
<gene>
    <name evidence="2" type="ORF">GO608_13335</name>
</gene>
<reference evidence="2" key="1">
    <citation type="submission" date="2019-12" db="EMBL/GenBank/DDBJ databases">
        <title>Comparative genomics gives insights into the taxonomy of the Azoarcus-Aromatoleum group and reveals separate origins of nif in the plant-associated Azoarcus and non-plant-associated Aromatoleum sub-groups.</title>
        <authorList>
            <person name="Lafos M."/>
            <person name="Maluk M."/>
            <person name="Batista M."/>
            <person name="Junghare M."/>
            <person name="Carmona M."/>
            <person name="Faoro H."/>
            <person name="Cruz L.M."/>
            <person name="Battistoni F."/>
            <person name="De Souza E."/>
            <person name="Pedrosa F."/>
            <person name="Chen W.-M."/>
            <person name="Poole P.S."/>
            <person name="Dixon R.A."/>
            <person name="James E.K."/>
        </authorList>
    </citation>
    <scope>NUCLEOTIDE SEQUENCE</scope>
    <source>
        <strain evidence="2">U120</strain>
    </source>
</reference>
<evidence type="ECO:0000256" key="1">
    <source>
        <dbReference type="SAM" id="MobiDB-lite"/>
    </source>
</evidence>
<feature type="compositionally biased region" description="Basic and acidic residues" evidence="1">
    <location>
        <begin position="1"/>
        <end position="14"/>
    </location>
</feature>
<dbReference type="EMBL" id="WTVH01000027">
    <property type="protein sequence ID" value="NMF94309.1"/>
    <property type="molecule type" value="Genomic_DNA"/>
</dbReference>
<comment type="caution">
    <text evidence="2">The sequence shown here is derived from an EMBL/GenBank/DDBJ whole genome shotgun (WGS) entry which is preliminary data.</text>
</comment>
<evidence type="ECO:0000313" key="2">
    <source>
        <dbReference type="EMBL" id="NMF94309.1"/>
    </source>
</evidence>
<organism evidence="2 3">
    <name type="scientific">Aromatoleum buckelii</name>
    <dbReference type="NCBI Taxonomy" id="200254"/>
    <lineage>
        <taxon>Bacteria</taxon>
        <taxon>Pseudomonadati</taxon>
        <taxon>Pseudomonadota</taxon>
        <taxon>Betaproteobacteria</taxon>
        <taxon>Rhodocyclales</taxon>
        <taxon>Rhodocyclaceae</taxon>
        <taxon>Aromatoleum</taxon>
    </lineage>
</organism>
<name>A0ABX1N4W1_9RHOO</name>
<sequence length="52" mass="5991">MSNLEVREMNKALDEDPGIGAGRYQTMREHRLAEEILAERLKFPRSRTTTAT</sequence>
<feature type="region of interest" description="Disordered" evidence="1">
    <location>
        <begin position="1"/>
        <end position="21"/>
    </location>
</feature>
<dbReference type="RefSeq" id="WP_169199539.1">
    <property type="nucleotide sequence ID" value="NZ_WTVH02000001.1"/>
</dbReference>
<proteinExistence type="predicted"/>